<evidence type="ECO:0000313" key="2">
    <source>
        <dbReference type="EnsemblPlants" id="MELO3C031421.2.1"/>
    </source>
</evidence>
<feature type="transmembrane region" description="Helical" evidence="1">
    <location>
        <begin position="92"/>
        <end position="111"/>
    </location>
</feature>
<accession>A0A9I9EBC9</accession>
<keyword evidence="1" id="KW-0472">Membrane</keyword>
<dbReference type="InterPro" id="IPR038765">
    <property type="entry name" value="Papain-like_cys_pep_sf"/>
</dbReference>
<protein>
    <recommendedName>
        <fullName evidence="3">Ubiquitin-like protease family profile domain-containing protein</fullName>
    </recommendedName>
</protein>
<evidence type="ECO:0008006" key="3">
    <source>
        <dbReference type="Google" id="ProtNLM"/>
    </source>
</evidence>
<dbReference type="Gramene" id="MELO3C031421.2.1">
    <property type="protein sequence ID" value="MELO3C031421.2.1"/>
    <property type="gene ID" value="MELO3C031421.2"/>
</dbReference>
<evidence type="ECO:0000256" key="1">
    <source>
        <dbReference type="SAM" id="Phobius"/>
    </source>
</evidence>
<keyword evidence="1" id="KW-0812">Transmembrane</keyword>
<proteinExistence type="predicted"/>
<dbReference type="EnsemblPlants" id="MELO3C031421.2.1">
    <property type="protein sequence ID" value="MELO3C031421.2.1"/>
    <property type="gene ID" value="MELO3C031421.2"/>
</dbReference>
<reference evidence="2" key="1">
    <citation type="submission" date="2023-03" db="UniProtKB">
        <authorList>
            <consortium name="EnsemblPlants"/>
        </authorList>
    </citation>
    <scope>IDENTIFICATION</scope>
</reference>
<dbReference type="AlphaFoldDB" id="A0A9I9EBC9"/>
<dbReference type="SUPFAM" id="SSF54001">
    <property type="entry name" value="Cysteine proteinases"/>
    <property type="match status" value="1"/>
</dbReference>
<feature type="transmembrane region" description="Helical" evidence="1">
    <location>
        <begin position="123"/>
        <end position="144"/>
    </location>
</feature>
<keyword evidence="1" id="KW-1133">Transmembrane helix</keyword>
<organism evidence="2">
    <name type="scientific">Cucumis melo</name>
    <name type="common">Muskmelon</name>
    <dbReference type="NCBI Taxonomy" id="3656"/>
    <lineage>
        <taxon>Eukaryota</taxon>
        <taxon>Viridiplantae</taxon>
        <taxon>Streptophyta</taxon>
        <taxon>Embryophyta</taxon>
        <taxon>Tracheophyta</taxon>
        <taxon>Spermatophyta</taxon>
        <taxon>Magnoliopsida</taxon>
        <taxon>eudicotyledons</taxon>
        <taxon>Gunneridae</taxon>
        <taxon>Pentapetalae</taxon>
        <taxon>rosids</taxon>
        <taxon>fabids</taxon>
        <taxon>Cucurbitales</taxon>
        <taxon>Cucurbitaceae</taxon>
        <taxon>Benincaseae</taxon>
        <taxon>Cucumis</taxon>
    </lineage>
</organism>
<sequence>MKGFAKRRCNQTAMLRDLQRATIDSEGCRDERWWVHGKDERGTTSSRDEDSLADKNDITHILLFYTVTFLLFGGFTISSSRGLKSSISLSNSSQYSLIVFFALSFSAKRVIFQTELRSSSHSLNFVSFYSSAKALMPCALTLIFNSPYLTFSCFSSAFFANFLNSFGEISKEINFEVEGEEENSSKVYPWLNFGSFCTSLVLNSSVPVDLGSLFAMGQVKEVVCARFWKWFCFEGYLSLCTGNQIYMSLDWHVHHMKVLSRVDRYRYRKALFVGFTPSFDLSDHWSLVVINACDDVVYHIDSLRRSLQEDIKYITNIYMRQIVTKDKSIITDAIDARSQYSQLKLGESELVNMCFLNVELCTHDLVLNNGITTGWRVYFYHNSSPTNSLVGVRRLREADGHPPLLMTPIDPT</sequence>
<name>A0A9I9EBC9_CUCME</name>
<feature type="transmembrane region" description="Helical" evidence="1">
    <location>
        <begin position="61"/>
        <end position="80"/>
    </location>
</feature>